<feature type="region of interest" description="Disordered" evidence="4">
    <location>
        <begin position="571"/>
        <end position="736"/>
    </location>
</feature>
<dbReference type="InterPro" id="IPR052424">
    <property type="entry name" value="Kielin_Chordin-BMP_Reg"/>
</dbReference>
<feature type="domain" description="VWFC" evidence="6">
    <location>
        <begin position="224"/>
        <end position="291"/>
    </location>
</feature>
<organism evidence="7 8">
    <name type="scientific">Amphibalanus amphitrite</name>
    <name type="common">Striped barnacle</name>
    <name type="synonym">Balanus amphitrite</name>
    <dbReference type="NCBI Taxonomy" id="1232801"/>
    <lineage>
        <taxon>Eukaryota</taxon>
        <taxon>Metazoa</taxon>
        <taxon>Ecdysozoa</taxon>
        <taxon>Arthropoda</taxon>
        <taxon>Crustacea</taxon>
        <taxon>Multicrustacea</taxon>
        <taxon>Cirripedia</taxon>
        <taxon>Thoracica</taxon>
        <taxon>Thoracicalcarea</taxon>
        <taxon>Balanomorpha</taxon>
        <taxon>Balanoidea</taxon>
        <taxon>Balanidae</taxon>
        <taxon>Amphibalaninae</taxon>
        <taxon>Amphibalanus</taxon>
    </lineage>
</organism>
<keyword evidence="8" id="KW-1185">Reference proteome</keyword>
<feature type="region of interest" description="Disordered" evidence="4">
    <location>
        <begin position="121"/>
        <end position="140"/>
    </location>
</feature>
<dbReference type="SMART" id="SM00214">
    <property type="entry name" value="VWC"/>
    <property type="match status" value="6"/>
</dbReference>
<sequence length="947" mass="99127">MGSGRWGSAVPLAAGLLLLVLLTPVHPAPLDWDAPTPAPGCFHMMRHYENGEQIVTGEPCLNCTCRDSMHMCFLKVCPYVRPLSKGCTAEKLPGQCCPTVTCDQVPVPVMAMLGLANVTEPTTTTTTTTTEAPPAADGTDAAGCTVDGQSYRDGAQIPSDPSEPCDVCYCIRNHTACVQQRCTMSVPGCEPVFEDGVCCPVRYNCDFQTTTLPPLTTARPDPSAGCLHQGVSYADGEQVTSADPCQHCYCMHGEVKCAVRSCSTPLDHERSSCRPVPPPPGQCCPDTYDCGSDATKVPPVPDSATTPSTDSNTVTGDTESTPSELGPGESTTPLPDKQYRLEDLLDYQNEVTGEELAPGIENGSGLAPGAENGPPLEDSSVPGEGSCLVDGTTYADGEDVPTSSQCQLSCVCRASVVNCETRKCPVAPEGSCRPYYQKGACCPAYDCAEEPPTLVSLQCYENGSIYAENDPVPHEDPCQYCLCLDGQVVCAKRLCELPPELEGRDCKPLPPAPGLCCPSEYSCDVSVLDSLGLRAEDTSEGPEPGSVIVTTSPPTTPAPVTETLSISGLAMTPATTAPPTVGTDTALEKEGSDATSGTTESTVDTDITEPVTDADGADTTTVTADTTEPSTETPAVDALLEAVGLKPTEDTENAKSEDSAAGDTQQSAPTTESNLTDITADTEPATAEPEYNEIATNGGPPVKPVDEAVKAEGSGEPEELSSESDPTGPPGSFDTTIVYSTPNLRLTNDTSDQPESPLISVTNETLDILSSVGADAFANTTDITDAEVATPEPAAAAAIASQGAVPVGTCLFDGKIYASAQQIARDDPCDFCFCFRGDIICLQQSCPPPVPGCVEQPIVGFCCPRYECPVDEEGTEPPTVVPPGEPAANCTVQGATYRAGELIESSSGPCLECRCGRSGEMDCEPRHCEPQPVLKKMMITAAQRRRR</sequence>
<feature type="compositionally biased region" description="Basic and acidic residues" evidence="4">
    <location>
        <begin position="647"/>
        <end position="658"/>
    </location>
</feature>
<evidence type="ECO:0000256" key="4">
    <source>
        <dbReference type="SAM" id="MobiDB-lite"/>
    </source>
</evidence>
<feature type="domain" description="VWFC" evidence="6">
    <location>
        <begin position="39"/>
        <end position="103"/>
    </location>
</feature>
<evidence type="ECO:0000313" key="8">
    <source>
        <dbReference type="Proteomes" id="UP000440578"/>
    </source>
</evidence>
<feature type="compositionally biased region" description="Low complexity" evidence="4">
    <location>
        <begin position="572"/>
        <end position="585"/>
    </location>
</feature>
<dbReference type="GO" id="GO:0005576">
    <property type="term" value="C:extracellular region"/>
    <property type="evidence" value="ECO:0007669"/>
    <property type="project" value="UniProtKB-SubCell"/>
</dbReference>
<dbReference type="PANTHER" id="PTHR46698:SF3">
    <property type="entry name" value="TENECTIN ISOFORM 1-RELATED"/>
    <property type="match status" value="1"/>
</dbReference>
<feature type="region of interest" description="Disordered" evidence="4">
    <location>
        <begin position="356"/>
        <end position="392"/>
    </location>
</feature>
<evidence type="ECO:0000256" key="1">
    <source>
        <dbReference type="ARBA" id="ARBA00004613"/>
    </source>
</evidence>
<comment type="caution">
    <text evidence="7">The sequence shown here is derived from an EMBL/GenBank/DDBJ whole genome shotgun (WGS) entry which is preliminary data.</text>
</comment>
<dbReference type="SUPFAM" id="SSF57603">
    <property type="entry name" value="FnI-like domain"/>
    <property type="match status" value="7"/>
</dbReference>
<dbReference type="Gene3D" id="2.10.70.10">
    <property type="entry name" value="Complement Module, domain 1"/>
    <property type="match status" value="2"/>
</dbReference>
<proteinExistence type="predicted"/>
<comment type="subcellular location">
    <subcellularLocation>
        <location evidence="1">Secreted</location>
    </subcellularLocation>
</comment>
<feature type="compositionally biased region" description="Polar residues" evidence="4">
    <location>
        <begin position="662"/>
        <end position="679"/>
    </location>
</feature>
<dbReference type="Proteomes" id="UP000440578">
    <property type="component" value="Unassembled WGS sequence"/>
</dbReference>
<dbReference type="PANTHER" id="PTHR46698">
    <property type="entry name" value="CROSSVEINLESS 2"/>
    <property type="match status" value="1"/>
</dbReference>
<evidence type="ECO:0000256" key="3">
    <source>
        <dbReference type="ARBA" id="ARBA00022729"/>
    </source>
</evidence>
<feature type="domain" description="VWFC" evidence="6">
    <location>
        <begin position="457"/>
        <end position="524"/>
    </location>
</feature>
<dbReference type="PROSITE" id="PS50184">
    <property type="entry name" value="VWFC_2"/>
    <property type="match status" value="5"/>
</dbReference>
<feature type="compositionally biased region" description="Polar residues" evidence="4">
    <location>
        <begin position="303"/>
        <end position="333"/>
    </location>
</feature>
<dbReference type="OrthoDB" id="10068079at2759"/>
<dbReference type="Gene3D" id="6.20.200.20">
    <property type="match status" value="1"/>
</dbReference>
<protein>
    <submittedName>
        <fullName evidence="7">Kielin/chordin-like protein</fullName>
    </submittedName>
</protein>
<name>A0A6A4VRT4_AMPAM</name>
<dbReference type="EMBL" id="VIIS01001797">
    <property type="protein sequence ID" value="KAF0292778.1"/>
    <property type="molecule type" value="Genomic_DNA"/>
</dbReference>
<dbReference type="SMART" id="SM00215">
    <property type="entry name" value="VWC_out"/>
    <property type="match status" value="2"/>
</dbReference>
<gene>
    <name evidence="7" type="primary">Kcp_0</name>
    <name evidence="7" type="ORF">FJT64_000164</name>
</gene>
<keyword evidence="3 5" id="KW-0732">Signal</keyword>
<dbReference type="AlphaFoldDB" id="A0A6A4VRT4"/>
<accession>A0A6A4VRT4</accession>
<feature type="signal peptide" evidence="5">
    <location>
        <begin position="1"/>
        <end position="27"/>
    </location>
</feature>
<evidence type="ECO:0000256" key="5">
    <source>
        <dbReference type="SAM" id="SignalP"/>
    </source>
</evidence>
<feature type="region of interest" description="Disordered" evidence="4">
    <location>
        <begin position="295"/>
        <end position="336"/>
    </location>
</feature>
<reference evidence="7 8" key="1">
    <citation type="submission" date="2019-07" db="EMBL/GenBank/DDBJ databases">
        <title>Draft genome assembly of a fouling barnacle, Amphibalanus amphitrite (Darwin, 1854): The first reference genome for Thecostraca.</title>
        <authorList>
            <person name="Kim W."/>
        </authorList>
    </citation>
    <scope>NUCLEOTIDE SEQUENCE [LARGE SCALE GENOMIC DNA]</scope>
    <source>
        <strain evidence="7">SNU_AA5</strain>
        <tissue evidence="7">Soma without cirri and trophi</tissue>
    </source>
</reference>
<feature type="region of interest" description="Disordered" evidence="4">
    <location>
        <begin position="536"/>
        <end position="558"/>
    </location>
</feature>
<keyword evidence="2" id="KW-0964">Secreted</keyword>
<feature type="compositionally biased region" description="Polar residues" evidence="4">
    <location>
        <begin position="593"/>
        <end position="605"/>
    </location>
</feature>
<evidence type="ECO:0000259" key="6">
    <source>
        <dbReference type="PROSITE" id="PS50184"/>
    </source>
</evidence>
<evidence type="ECO:0000256" key="2">
    <source>
        <dbReference type="ARBA" id="ARBA00022525"/>
    </source>
</evidence>
<feature type="domain" description="VWFC" evidence="6">
    <location>
        <begin position="808"/>
        <end position="869"/>
    </location>
</feature>
<dbReference type="InterPro" id="IPR001007">
    <property type="entry name" value="VWF_dom"/>
</dbReference>
<feature type="chain" id="PRO_5025674335" evidence="5">
    <location>
        <begin position="28"/>
        <end position="947"/>
    </location>
</feature>
<feature type="compositionally biased region" description="Low complexity" evidence="4">
    <location>
        <begin position="611"/>
        <end position="635"/>
    </location>
</feature>
<feature type="domain" description="VWFC" evidence="6">
    <location>
        <begin position="385"/>
        <end position="448"/>
    </location>
</feature>
<evidence type="ECO:0000313" key="7">
    <source>
        <dbReference type="EMBL" id="KAF0292778.1"/>
    </source>
</evidence>